<name>A0ABQ2RYB6_9DEIO</name>
<dbReference type="Proteomes" id="UP000644548">
    <property type="component" value="Unassembled WGS sequence"/>
</dbReference>
<organism evidence="1 2">
    <name type="scientific">Deinococcus sedimenti</name>
    <dbReference type="NCBI Taxonomy" id="1867090"/>
    <lineage>
        <taxon>Bacteria</taxon>
        <taxon>Thermotogati</taxon>
        <taxon>Deinococcota</taxon>
        <taxon>Deinococci</taxon>
        <taxon>Deinococcales</taxon>
        <taxon>Deinococcaceae</taxon>
        <taxon>Deinococcus</taxon>
    </lineage>
</organism>
<evidence type="ECO:0008006" key="3">
    <source>
        <dbReference type="Google" id="ProtNLM"/>
    </source>
</evidence>
<keyword evidence="2" id="KW-1185">Reference proteome</keyword>
<protein>
    <recommendedName>
        <fullName evidence="3">PRC-barrel domain-containing protein</fullName>
    </recommendedName>
</protein>
<accession>A0ABQ2RYB6</accession>
<comment type="caution">
    <text evidence="1">The sequence shown here is derived from an EMBL/GenBank/DDBJ whole genome shotgun (WGS) entry which is preliminary data.</text>
</comment>
<proteinExistence type="predicted"/>
<gene>
    <name evidence="1" type="ORF">GCM10008960_03750</name>
</gene>
<dbReference type="EMBL" id="BMQN01000001">
    <property type="protein sequence ID" value="GGR80135.1"/>
    <property type="molecule type" value="Genomic_DNA"/>
</dbReference>
<evidence type="ECO:0000313" key="1">
    <source>
        <dbReference type="EMBL" id="GGR80135.1"/>
    </source>
</evidence>
<sequence>MHCYKRAELAFRDVIAVAWTNQNISGSISMDEDGQDLGTVDTFTVNADVYRLQGDFGMLEVRSSSPELIVLE</sequence>
<reference evidence="2" key="1">
    <citation type="journal article" date="2019" name="Int. J. Syst. Evol. Microbiol.">
        <title>The Global Catalogue of Microorganisms (GCM) 10K type strain sequencing project: providing services to taxonomists for standard genome sequencing and annotation.</title>
        <authorList>
            <consortium name="The Broad Institute Genomics Platform"/>
            <consortium name="The Broad Institute Genome Sequencing Center for Infectious Disease"/>
            <person name="Wu L."/>
            <person name="Ma J."/>
        </authorList>
    </citation>
    <scope>NUCLEOTIDE SEQUENCE [LARGE SCALE GENOMIC DNA]</scope>
    <source>
        <strain evidence="2">JCM 31405</strain>
    </source>
</reference>
<evidence type="ECO:0000313" key="2">
    <source>
        <dbReference type="Proteomes" id="UP000644548"/>
    </source>
</evidence>